<evidence type="ECO:0000256" key="1">
    <source>
        <dbReference type="SAM" id="Phobius"/>
    </source>
</evidence>
<proteinExistence type="predicted"/>
<dbReference type="RefSeq" id="WP_110826774.1">
    <property type="nucleotide sequence ID" value="NZ_QKLU01000001.1"/>
</dbReference>
<feature type="transmembrane region" description="Helical" evidence="1">
    <location>
        <begin position="12"/>
        <end position="35"/>
    </location>
</feature>
<keyword evidence="1" id="KW-0472">Membrane</keyword>
<accession>A0A318UML1</accession>
<dbReference type="Proteomes" id="UP000248198">
    <property type="component" value="Unassembled WGS sequence"/>
</dbReference>
<reference evidence="2 3" key="1">
    <citation type="submission" date="2018-06" db="EMBL/GenBank/DDBJ databases">
        <title>Genomic Encyclopedia of Archaeal and Bacterial Type Strains, Phase II (KMG-II): from individual species to whole genera.</title>
        <authorList>
            <person name="Goeker M."/>
        </authorList>
    </citation>
    <scope>NUCLEOTIDE SEQUENCE [LARGE SCALE GENOMIC DNA]</scope>
    <source>
        <strain evidence="2 3">DSM 27372</strain>
    </source>
</reference>
<dbReference type="OrthoDB" id="766574at2"/>
<keyword evidence="3" id="KW-1185">Reference proteome</keyword>
<keyword evidence="1" id="KW-0812">Transmembrane</keyword>
<sequence>MAALNKHQVRASTLPEVIIAMVVILIVFVIAIQIYNNVLHASPSLHEQLVRGLAENYMEKSITEKSYEQEDVMIDSLEFRREVLPFKGYQDVFIMKVNVFQSGKTMGSFQRVFGKKGNGDE</sequence>
<evidence type="ECO:0000313" key="2">
    <source>
        <dbReference type="EMBL" id="PYF76657.1"/>
    </source>
</evidence>
<protein>
    <submittedName>
        <fullName evidence="2">Uncharacterized protein</fullName>
    </submittedName>
</protein>
<comment type="caution">
    <text evidence="2">The sequence shown here is derived from an EMBL/GenBank/DDBJ whole genome shotgun (WGS) entry which is preliminary data.</text>
</comment>
<name>A0A318UML1_9SPHI</name>
<gene>
    <name evidence="2" type="ORF">B0O44_101128</name>
</gene>
<dbReference type="EMBL" id="QKLU01000001">
    <property type="protein sequence ID" value="PYF76657.1"/>
    <property type="molecule type" value="Genomic_DNA"/>
</dbReference>
<organism evidence="2 3">
    <name type="scientific">Pedobacter nutrimenti</name>
    <dbReference type="NCBI Taxonomy" id="1241337"/>
    <lineage>
        <taxon>Bacteria</taxon>
        <taxon>Pseudomonadati</taxon>
        <taxon>Bacteroidota</taxon>
        <taxon>Sphingobacteriia</taxon>
        <taxon>Sphingobacteriales</taxon>
        <taxon>Sphingobacteriaceae</taxon>
        <taxon>Pedobacter</taxon>
    </lineage>
</organism>
<dbReference type="AlphaFoldDB" id="A0A318UML1"/>
<keyword evidence="1" id="KW-1133">Transmembrane helix</keyword>
<evidence type="ECO:0000313" key="3">
    <source>
        <dbReference type="Proteomes" id="UP000248198"/>
    </source>
</evidence>